<dbReference type="Pfam" id="PF18849">
    <property type="entry name" value="baeRF_family7"/>
    <property type="match status" value="1"/>
</dbReference>
<comment type="caution">
    <text evidence="1">The sequence shown here is derived from an EMBL/GenBank/DDBJ whole genome shotgun (WGS) entry which is preliminary data.</text>
</comment>
<organism evidence="1 2">
    <name type="scientific">Arenibacter echinorum</name>
    <dbReference type="NCBI Taxonomy" id="440515"/>
    <lineage>
        <taxon>Bacteria</taxon>
        <taxon>Pseudomonadati</taxon>
        <taxon>Bacteroidota</taxon>
        <taxon>Flavobacteriia</taxon>
        <taxon>Flavobacteriales</taxon>
        <taxon>Flavobacteriaceae</taxon>
        <taxon>Arenibacter</taxon>
    </lineage>
</organism>
<dbReference type="Proteomes" id="UP000249696">
    <property type="component" value="Unassembled WGS sequence"/>
</dbReference>
<dbReference type="AlphaFoldDB" id="A0A327R4Q9"/>
<protein>
    <submittedName>
        <fullName evidence="1">Uncharacterized protein</fullName>
    </submittedName>
</protein>
<dbReference type="OrthoDB" id="4393931at2"/>
<evidence type="ECO:0000313" key="2">
    <source>
        <dbReference type="Proteomes" id="UP000249696"/>
    </source>
</evidence>
<keyword evidence="2" id="KW-1185">Reference proteome</keyword>
<name>A0A327R4Q9_9FLAO</name>
<proteinExistence type="predicted"/>
<gene>
    <name evidence="1" type="ORF">LV92_02603</name>
</gene>
<reference evidence="1 2" key="1">
    <citation type="submission" date="2018-06" db="EMBL/GenBank/DDBJ databases">
        <title>Genomic Encyclopedia of Archaeal and Bacterial Type Strains, Phase II (KMG-II): from individual species to whole genera.</title>
        <authorList>
            <person name="Goeker M."/>
        </authorList>
    </citation>
    <scope>NUCLEOTIDE SEQUENCE [LARGE SCALE GENOMIC DNA]</scope>
    <source>
        <strain evidence="1 2">DSM 23522</strain>
    </source>
</reference>
<sequence length="384" mass="44750">MTFITKKEIQDLESIRNVHCISIYMPTHQKGEEVLQQEDAKMLKNHLKEVKNKLEREPLGKREIAELIAPIQELIHDGEFWRHQSNGLALFITNGIVKKYTLPISFEPFNHVANSLYLTPLLPMFTGDDSFFLLWLQLEKVKLYKKTRYNSAEIHIEDKIPSRMEERVGYDYEQKGLQFRSQQEGHGAAAFHGHGEADRDRKNEIERYFSALDRGLMTLIKNDNKPLIIACQDFLFPIYQKVNTYKYLLADHITLDPNEAHESKLRELAWKKLSPVFDKERLDKIDNFKKFDGTPRTSSDIEHIVPSAMQGIIDTLFIQKNEDIWGIYEPKQGTVRVDNEMLPSNVSLLNKVAMKTFLDGGKVYLLEKEDMPNPFSKINALYRY</sequence>
<evidence type="ECO:0000313" key="1">
    <source>
        <dbReference type="EMBL" id="RAJ11671.1"/>
    </source>
</evidence>
<dbReference type="RefSeq" id="WP_111624038.1">
    <property type="nucleotide sequence ID" value="NZ_QLLN01000004.1"/>
</dbReference>
<accession>A0A327R4Q9</accession>
<dbReference type="InterPro" id="IPR040837">
    <property type="entry name" value="Bact_RF_family7"/>
</dbReference>
<dbReference type="EMBL" id="QLLN01000004">
    <property type="protein sequence ID" value="RAJ11671.1"/>
    <property type="molecule type" value="Genomic_DNA"/>
</dbReference>